<dbReference type="Gramene" id="LPERR04G16950.1">
    <property type="protein sequence ID" value="LPERR04G16950.1"/>
    <property type="gene ID" value="LPERR04G16950"/>
</dbReference>
<sequence>MKCEVYTLGSQYGDCWRPAAGGVPFRFCRAVNAVLANAEVNKQPPVIANGCFHWLVHPSYLAIRRKAAVVSFSMQDETLIWIRTPSFMRQNSVVHLVEIYGHLCMVCDRRHSLDANGAHALEIWNVVDYSSGVWALLHHISLPGHTPRSLLEAPVVKVLGSIGDAISAKKIIIATSELTVHMYDLMTENLETVLSIKDTDICYDQNKPSALRISLVKESLSPVHRTNEEMILSSPLAKAVKEILLRLPSRSVMKFKLVCKQWCMLIEKDWLISSYFEYWNIDRRPKIMLVSKGNGLSWLHFYSLPEIVSRSTQMARHKGVSSCNRLMISNVWRQSDRACAVGNGSFGLGFNPLTQEHVVVEIYYQRKDFRTREYCLECEIWVCSTNYSFPCSHNIPLPVNDMPPAYLAGFLYWKSEPRLGPSYEWSIVAFDIDRKMFDLIHCPSCLPKWSSESPCYAFVAELDGLLCVVYADPVTDMLEIWKLGHGQWDKAYTLCLKKFPGYSLGTNVVIPLAQYMRDGRILLSTGRKIAYYDPTKHNIEDVYSVDEILNLSSKMQTHPYLTASAGKDLVCSNGLQCMEEQKGMNTAVIPLVPMLNEDSLVRYPQKPKMRNLIKSLRFLPFY</sequence>
<evidence type="ECO:0000313" key="3">
    <source>
        <dbReference type="Proteomes" id="UP000032180"/>
    </source>
</evidence>
<accession>A0A0D9W7X1</accession>
<dbReference type="Proteomes" id="UP000032180">
    <property type="component" value="Chromosome 4"/>
</dbReference>
<dbReference type="AlphaFoldDB" id="A0A0D9W7X1"/>
<keyword evidence="3" id="KW-1185">Reference proteome</keyword>
<dbReference type="PANTHER" id="PTHR31672">
    <property type="entry name" value="BNACNNG10540D PROTEIN"/>
    <property type="match status" value="1"/>
</dbReference>
<feature type="domain" description="F-box" evidence="1">
    <location>
        <begin position="239"/>
        <end position="271"/>
    </location>
</feature>
<dbReference type="InterPro" id="IPR050796">
    <property type="entry name" value="SCF_F-box_component"/>
</dbReference>
<proteinExistence type="predicted"/>
<dbReference type="SUPFAM" id="SSF81383">
    <property type="entry name" value="F-box domain"/>
    <property type="match status" value="1"/>
</dbReference>
<reference evidence="3" key="2">
    <citation type="submission" date="2013-12" db="EMBL/GenBank/DDBJ databases">
        <authorList>
            <person name="Yu Y."/>
            <person name="Lee S."/>
            <person name="de Baynast K."/>
            <person name="Wissotski M."/>
            <person name="Liu L."/>
            <person name="Talag J."/>
            <person name="Goicoechea J."/>
            <person name="Angelova A."/>
            <person name="Jetty R."/>
            <person name="Kudrna D."/>
            <person name="Golser W."/>
            <person name="Rivera L."/>
            <person name="Zhang J."/>
            <person name="Wing R."/>
        </authorList>
    </citation>
    <scope>NUCLEOTIDE SEQUENCE</scope>
</reference>
<organism evidence="2 3">
    <name type="scientific">Leersia perrieri</name>
    <dbReference type="NCBI Taxonomy" id="77586"/>
    <lineage>
        <taxon>Eukaryota</taxon>
        <taxon>Viridiplantae</taxon>
        <taxon>Streptophyta</taxon>
        <taxon>Embryophyta</taxon>
        <taxon>Tracheophyta</taxon>
        <taxon>Spermatophyta</taxon>
        <taxon>Magnoliopsida</taxon>
        <taxon>Liliopsida</taxon>
        <taxon>Poales</taxon>
        <taxon>Poaceae</taxon>
        <taxon>BOP clade</taxon>
        <taxon>Oryzoideae</taxon>
        <taxon>Oryzeae</taxon>
        <taxon>Oryzinae</taxon>
        <taxon>Leersia</taxon>
    </lineage>
</organism>
<protein>
    <recommendedName>
        <fullName evidence="1">F-box domain-containing protein</fullName>
    </recommendedName>
</protein>
<evidence type="ECO:0000259" key="1">
    <source>
        <dbReference type="Pfam" id="PF00646"/>
    </source>
</evidence>
<dbReference type="PANTHER" id="PTHR31672:SF13">
    <property type="entry name" value="F-BOX PROTEIN CPR30-LIKE"/>
    <property type="match status" value="1"/>
</dbReference>
<dbReference type="InterPro" id="IPR036047">
    <property type="entry name" value="F-box-like_dom_sf"/>
</dbReference>
<reference evidence="2" key="3">
    <citation type="submission" date="2015-04" db="UniProtKB">
        <authorList>
            <consortium name="EnsemblPlants"/>
        </authorList>
    </citation>
    <scope>IDENTIFICATION</scope>
</reference>
<dbReference type="STRING" id="77586.A0A0D9W7X1"/>
<dbReference type="HOGENOM" id="CLU_011979_2_1_1"/>
<evidence type="ECO:0000313" key="2">
    <source>
        <dbReference type="EnsemblPlants" id="LPERR04G16950.1"/>
    </source>
</evidence>
<dbReference type="InterPro" id="IPR001810">
    <property type="entry name" value="F-box_dom"/>
</dbReference>
<reference evidence="2 3" key="1">
    <citation type="submission" date="2012-08" db="EMBL/GenBank/DDBJ databases">
        <title>Oryza genome evolution.</title>
        <authorList>
            <person name="Wing R.A."/>
        </authorList>
    </citation>
    <scope>NUCLEOTIDE SEQUENCE</scope>
</reference>
<dbReference type="eggNOG" id="ENOG502SQBG">
    <property type="taxonomic scope" value="Eukaryota"/>
</dbReference>
<name>A0A0D9W7X1_9ORYZ</name>
<dbReference type="Pfam" id="PF00646">
    <property type="entry name" value="F-box"/>
    <property type="match status" value="1"/>
</dbReference>
<dbReference type="EnsemblPlants" id="LPERR04G16950.1">
    <property type="protein sequence ID" value="LPERR04G16950.1"/>
    <property type="gene ID" value="LPERR04G16950"/>
</dbReference>